<accession>A0A9P7JR40</accession>
<dbReference type="Proteomes" id="UP000823399">
    <property type="component" value="Unassembled WGS sequence"/>
</dbReference>
<gene>
    <name evidence="2" type="ORF">F5147DRAFT_655375</name>
</gene>
<protein>
    <recommendedName>
        <fullName evidence="4">Myb/SANT-like domain-containing protein</fullName>
    </recommendedName>
</protein>
<evidence type="ECO:0000313" key="2">
    <source>
        <dbReference type="EMBL" id="KAG2101029.1"/>
    </source>
</evidence>
<proteinExistence type="predicted"/>
<evidence type="ECO:0000256" key="1">
    <source>
        <dbReference type="SAM" id="MobiDB-lite"/>
    </source>
</evidence>
<reference evidence="2" key="1">
    <citation type="journal article" date="2020" name="New Phytol.">
        <title>Comparative genomics reveals dynamic genome evolution in host specialist ectomycorrhizal fungi.</title>
        <authorList>
            <person name="Lofgren L.A."/>
            <person name="Nguyen N.H."/>
            <person name="Vilgalys R."/>
            <person name="Ruytinx J."/>
            <person name="Liao H.L."/>
            <person name="Branco S."/>
            <person name="Kuo A."/>
            <person name="LaButti K."/>
            <person name="Lipzen A."/>
            <person name="Andreopoulos W."/>
            <person name="Pangilinan J."/>
            <person name="Riley R."/>
            <person name="Hundley H."/>
            <person name="Na H."/>
            <person name="Barry K."/>
            <person name="Grigoriev I.V."/>
            <person name="Stajich J.E."/>
            <person name="Kennedy P.G."/>
        </authorList>
    </citation>
    <scope>NUCLEOTIDE SEQUENCE</scope>
    <source>
        <strain evidence="2">FC423</strain>
    </source>
</reference>
<dbReference type="EMBL" id="JABBWM010000052">
    <property type="protein sequence ID" value="KAG2101029.1"/>
    <property type="molecule type" value="Genomic_DNA"/>
</dbReference>
<keyword evidence="3" id="KW-1185">Reference proteome</keyword>
<dbReference type="AlphaFoldDB" id="A0A9P7JR40"/>
<evidence type="ECO:0008006" key="4">
    <source>
        <dbReference type="Google" id="ProtNLM"/>
    </source>
</evidence>
<organism evidence="2 3">
    <name type="scientific">Suillus discolor</name>
    <dbReference type="NCBI Taxonomy" id="1912936"/>
    <lineage>
        <taxon>Eukaryota</taxon>
        <taxon>Fungi</taxon>
        <taxon>Dikarya</taxon>
        <taxon>Basidiomycota</taxon>
        <taxon>Agaricomycotina</taxon>
        <taxon>Agaricomycetes</taxon>
        <taxon>Agaricomycetidae</taxon>
        <taxon>Boletales</taxon>
        <taxon>Suillineae</taxon>
        <taxon>Suillaceae</taxon>
        <taxon>Suillus</taxon>
    </lineage>
</organism>
<sequence>MPVTDGEKASGKDKGDIYAIITKLIFAKHTKYGPAYHHNPKKFCNSVANHIVGLKTKYKKLKARFSATGAGVLPGSGHANLFAEICSEWKWFADLDRIWHSNPAFAVTSHLSRPGIDHAGQMYSLVQLSSSMAAARVRPQPSGIANAQSTYGDPPTQVDPQFQSTPAPPS</sequence>
<dbReference type="OrthoDB" id="2662732at2759"/>
<name>A0A9P7JR40_9AGAM</name>
<feature type="compositionally biased region" description="Polar residues" evidence="1">
    <location>
        <begin position="158"/>
        <end position="170"/>
    </location>
</feature>
<evidence type="ECO:0000313" key="3">
    <source>
        <dbReference type="Proteomes" id="UP000823399"/>
    </source>
</evidence>
<feature type="region of interest" description="Disordered" evidence="1">
    <location>
        <begin position="137"/>
        <end position="170"/>
    </location>
</feature>
<dbReference type="RefSeq" id="XP_041289676.1">
    <property type="nucleotide sequence ID" value="XM_041433972.1"/>
</dbReference>
<comment type="caution">
    <text evidence="2">The sequence shown here is derived from an EMBL/GenBank/DDBJ whole genome shotgun (WGS) entry which is preliminary data.</text>
</comment>
<dbReference type="GeneID" id="64696231"/>